<feature type="transmembrane region" description="Helical" evidence="5">
    <location>
        <begin position="271"/>
        <end position="288"/>
    </location>
</feature>
<dbReference type="EMBL" id="MGEK01000002">
    <property type="protein sequence ID" value="OGL83166.1"/>
    <property type="molecule type" value="Genomic_DNA"/>
</dbReference>
<dbReference type="AlphaFoldDB" id="A0A1F7UY57"/>
<proteinExistence type="predicted"/>
<evidence type="ECO:0000256" key="2">
    <source>
        <dbReference type="ARBA" id="ARBA00022692"/>
    </source>
</evidence>
<evidence type="ECO:0000256" key="1">
    <source>
        <dbReference type="ARBA" id="ARBA00004141"/>
    </source>
</evidence>
<feature type="transmembrane region" description="Helical" evidence="5">
    <location>
        <begin position="78"/>
        <end position="97"/>
    </location>
</feature>
<evidence type="ECO:0000256" key="3">
    <source>
        <dbReference type="ARBA" id="ARBA00022989"/>
    </source>
</evidence>
<dbReference type="InterPro" id="IPR051533">
    <property type="entry name" value="WaaL-like"/>
</dbReference>
<dbReference type="Pfam" id="PF04932">
    <property type="entry name" value="Wzy_C"/>
    <property type="match status" value="1"/>
</dbReference>
<dbReference type="InterPro" id="IPR007016">
    <property type="entry name" value="O-antigen_ligase-rel_domated"/>
</dbReference>
<feature type="transmembrane region" description="Helical" evidence="5">
    <location>
        <begin position="249"/>
        <end position="265"/>
    </location>
</feature>
<evidence type="ECO:0000313" key="7">
    <source>
        <dbReference type="EMBL" id="OGL83166.1"/>
    </source>
</evidence>
<sequence length="482" mass="54519">MPRSEIKYWIYGLLLADLLSFLTYYEPVLSPLVFILAVTIFLLVCYRHLELAILIVLAELFVGSKGYLFSLNLGSFSISIRLAFFIILLSFSLWYLMKQGREALWLFVKWSWPVLIFGLIVILAFLHGLMRGYGFAQVFFDANAYFFIGLLLPLFIATSRQGFMERVVSLLIYSAAYLSVKTLLLLYFFTHRFEFFLFDLYQWVRDTNVGEITWTTTGAWRVFIQSQINIVVAWWVVMTRVIKDNARQLPSQTALLGLFGAALLISFSRSFWLGLVISVLIAGLWKLYRKKWRESIYLALIGIASTILGFAIVIAVLKIPFPETSSTGTIDLSKRFEIMVEEAASSRWNLLPPLWRAIQGNSLVGMGFGTPVTYVSNDPRVRSANPSGLYTTTAFEWGYLDIWLKIGLVGLLIYSLVVIKIFIEANRNKEHLSPALPGLILGLVAVLGVNIGSPYLNHPLGLGLVILLYAYVVKQQSAKISS</sequence>
<feature type="domain" description="O-antigen ligase-related" evidence="6">
    <location>
        <begin position="255"/>
        <end position="414"/>
    </location>
</feature>
<dbReference type="PANTHER" id="PTHR37422">
    <property type="entry name" value="TEICHURONIC ACID BIOSYNTHESIS PROTEIN TUAE"/>
    <property type="match status" value="1"/>
</dbReference>
<feature type="transmembrane region" description="Helical" evidence="5">
    <location>
        <begin position="170"/>
        <end position="189"/>
    </location>
</feature>
<name>A0A1F7UY57_9BACT</name>
<keyword evidence="2 5" id="KW-0812">Transmembrane</keyword>
<feature type="transmembrane region" description="Helical" evidence="5">
    <location>
        <begin position="402"/>
        <end position="423"/>
    </location>
</feature>
<comment type="caution">
    <text evidence="7">The sequence shown here is derived from an EMBL/GenBank/DDBJ whole genome shotgun (WGS) entry which is preliminary data.</text>
</comment>
<dbReference type="Proteomes" id="UP000176846">
    <property type="component" value="Unassembled WGS sequence"/>
</dbReference>
<accession>A0A1F7UY57</accession>
<dbReference type="PANTHER" id="PTHR37422:SF23">
    <property type="entry name" value="TEICHURONIC ACID BIOSYNTHESIS PROTEIN TUAE"/>
    <property type="match status" value="1"/>
</dbReference>
<protein>
    <recommendedName>
        <fullName evidence="6">O-antigen ligase-related domain-containing protein</fullName>
    </recommendedName>
</protein>
<feature type="transmembrane region" description="Helical" evidence="5">
    <location>
        <begin position="218"/>
        <end position="237"/>
    </location>
</feature>
<organism evidence="7 8">
    <name type="scientific">Candidatus Uhrbacteria bacterium RIFCSPLOWO2_01_FULL_47_25</name>
    <dbReference type="NCBI Taxonomy" id="1802402"/>
    <lineage>
        <taxon>Bacteria</taxon>
        <taxon>Candidatus Uhriibacteriota</taxon>
    </lineage>
</organism>
<feature type="transmembrane region" description="Helical" evidence="5">
    <location>
        <begin position="104"/>
        <end position="126"/>
    </location>
</feature>
<gene>
    <name evidence="7" type="ORF">A2936_01550</name>
</gene>
<feature type="transmembrane region" description="Helical" evidence="5">
    <location>
        <begin position="455"/>
        <end position="473"/>
    </location>
</feature>
<evidence type="ECO:0000313" key="8">
    <source>
        <dbReference type="Proteomes" id="UP000176846"/>
    </source>
</evidence>
<keyword evidence="3 5" id="KW-1133">Transmembrane helix</keyword>
<evidence type="ECO:0000259" key="6">
    <source>
        <dbReference type="Pfam" id="PF04932"/>
    </source>
</evidence>
<evidence type="ECO:0000256" key="5">
    <source>
        <dbReference type="SAM" id="Phobius"/>
    </source>
</evidence>
<comment type="subcellular location">
    <subcellularLocation>
        <location evidence="1">Membrane</location>
        <topology evidence="1">Multi-pass membrane protein</topology>
    </subcellularLocation>
</comment>
<reference evidence="7 8" key="1">
    <citation type="journal article" date="2016" name="Nat. Commun.">
        <title>Thousands of microbial genomes shed light on interconnected biogeochemical processes in an aquifer system.</title>
        <authorList>
            <person name="Anantharaman K."/>
            <person name="Brown C.T."/>
            <person name="Hug L.A."/>
            <person name="Sharon I."/>
            <person name="Castelle C.J."/>
            <person name="Probst A.J."/>
            <person name="Thomas B.C."/>
            <person name="Singh A."/>
            <person name="Wilkins M.J."/>
            <person name="Karaoz U."/>
            <person name="Brodie E.L."/>
            <person name="Williams K.H."/>
            <person name="Hubbard S.S."/>
            <person name="Banfield J.F."/>
        </authorList>
    </citation>
    <scope>NUCLEOTIDE SEQUENCE [LARGE SCALE GENOMIC DNA]</scope>
</reference>
<feature type="transmembrane region" description="Helical" evidence="5">
    <location>
        <begin position="432"/>
        <end position="449"/>
    </location>
</feature>
<keyword evidence="4 5" id="KW-0472">Membrane</keyword>
<dbReference type="GO" id="GO:0016020">
    <property type="term" value="C:membrane"/>
    <property type="evidence" value="ECO:0007669"/>
    <property type="project" value="UniProtKB-SubCell"/>
</dbReference>
<feature type="transmembrane region" description="Helical" evidence="5">
    <location>
        <begin position="295"/>
        <end position="317"/>
    </location>
</feature>
<evidence type="ECO:0000256" key="4">
    <source>
        <dbReference type="ARBA" id="ARBA00023136"/>
    </source>
</evidence>
<feature type="transmembrane region" description="Helical" evidence="5">
    <location>
        <begin position="138"/>
        <end position="158"/>
    </location>
</feature>
<feature type="transmembrane region" description="Helical" evidence="5">
    <location>
        <begin position="32"/>
        <end position="58"/>
    </location>
</feature>